<accession>A0A8S3XT70</accession>
<keyword evidence="2" id="KW-1185">Reference proteome</keyword>
<reference evidence="1" key="1">
    <citation type="submission" date="2021-04" db="EMBL/GenBank/DDBJ databases">
        <authorList>
            <person name="Tunstrom K."/>
        </authorList>
    </citation>
    <scope>NUCLEOTIDE SEQUENCE</scope>
</reference>
<proteinExistence type="predicted"/>
<gene>
    <name evidence="1" type="ORF">PAPOLLO_LOCUS19581</name>
</gene>
<sequence length="103" mass="11789">MNDPYNVTKNLPTLYSERRKGDYGESVGDIGISSPTKQVTGNQQYRLELRYIATELPRFVCAPNNLKKHFETCEELNHQEFVFTSVLGLEQFTRLCLESTVGL</sequence>
<comment type="caution">
    <text evidence="1">The sequence shown here is derived from an EMBL/GenBank/DDBJ whole genome shotgun (WGS) entry which is preliminary data.</text>
</comment>
<protein>
    <submittedName>
        <fullName evidence="1">(apollo) hypothetical protein</fullName>
    </submittedName>
</protein>
<name>A0A8S3XT70_PARAO</name>
<evidence type="ECO:0000313" key="1">
    <source>
        <dbReference type="EMBL" id="CAG5030931.1"/>
    </source>
</evidence>
<dbReference type="Proteomes" id="UP000691718">
    <property type="component" value="Unassembled WGS sequence"/>
</dbReference>
<evidence type="ECO:0000313" key="2">
    <source>
        <dbReference type="Proteomes" id="UP000691718"/>
    </source>
</evidence>
<dbReference type="AlphaFoldDB" id="A0A8S3XT70"/>
<organism evidence="1 2">
    <name type="scientific">Parnassius apollo</name>
    <name type="common">Apollo butterfly</name>
    <name type="synonym">Papilio apollo</name>
    <dbReference type="NCBI Taxonomy" id="110799"/>
    <lineage>
        <taxon>Eukaryota</taxon>
        <taxon>Metazoa</taxon>
        <taxon>Ecdysozoa</taxon>
        <taxon>Arthropoda</taxon>
        <taxon>Hexapoda</taxon>
        <taxon>Insecta</taxon>
        <taxon>Pterygota</taxon>
        <taxon>Neoptera</taxon>
        <taxon>Endopterygota</taxon>
        <taxon>Lepidoptera</taxon>
        <taxon>Glossata</taxon>
        <taxon>Ditrysia</taxon>
        <taxon>Papilionoidea</taxon>
        <taxon>Papilionidae</taxon>
        <taxon>Parnassiinae</taxon>
        <taxon>Parnassini</taxon>
        <taxon>Parnassius</taxon>
        <taxon>Parnassius</taxon>
    </lineage>
</organism>
<dbReference type="EMBL" id="CAJQZP010001217">
    <property type="protein sequence ID" value="CAG5030931.1"/>
    <property type="molecule type" value="Genomic_DNA"/>
</dbReference>